<name>A0AAV4JBQ3_9GAST</name>
<proteinExistence type="predicted"/>
<comment type="caution">
    <text evidence="1">The sequence shown here is derived from an EMBL/GenBank/DDBJ whole genome shotgun (WGS) entry which is preliminary data.</text>
</comment>
<organism evidence="1 2">
    <name type="scientific">Elysia marginata</name>
    <dbReference type="NCBI Taxonomy" id="1093978"/>
    <lineage>
        <taxon>Eukaryota</taxon>
        <taxon>Metazoa</taxon>
        <taxon>Spiralia</taxon>
        <taxon>Lophotrochozoa</taxon>
        <taxon>Mollusca</taxon>
        <taxon>Gastropoda</taxon>
        <taxon>Heterobranchia</taxon>
        <taxon>Euthyneura</taxon>
        <taxon>Panpulmonata</taxon>
        <taxon>Sacoglossa</taxon>
        <taxon>Placobranchoidea</taxon>
        <taxon>Plakobranchidae</taxon>
        <taxon>Elysia</taxon>
    </lineage>
</organism>
<sequence>MSLIQCLLANASLNAFPNQKLLWPACLSVSLSHRPGLGPLLVLATTGNRCSVGQGFVALSPLSGEPDTLHRQARDCYLMVHPRYLIPVPQKLFSTLIPST</sequence>
<dbReference type="Proteomes" id="UP000762676">
    <property type="component" value="Unassembled WGS sequence"/>
</dbReference>
<dbReference type="EMBL" id="BMAT01002986">
    <property type="protein sequence ID" value="GFS18036.1"/>
    <property type="molecule type" value="Genomic_DNA"/>
</dbReference>
<keyword evidence="2" id="KW-1185">Reference proteome</keyword>
<protein>
    <submittedName>
        <fullName evidence="1">Uncharacterized protein</fullName>
    </submittedName>
</protein>
<evidence type="ECO:0000313" key="2">
    <source>
        <dbReference type="Proteomes" id="UP000762676"/>
    </source>
</evidence>
<accession>A0AAV4JBQ3</accession>
<evidence type="ECO:0000313" key="1">
    <source>
        <dbReference type="EMBL" id="GFS18036.1"/>
    </source>
</evidence>
<dbReference type="AlphaFoldDB" id="A0AAV4JBQ3"/>
<gene>
    <name evidence="1" type="ORF">ElyMa_001510700</name>
</gene>
<reference evidence="1 2" key="1">
    <citation type="journal article" date="2021" name="Elife">
        <title>Chloroplast acquisition without the gene transfer in kleptoplastic sea slugs, Plakobranchus ocellatus.</title>
        <authorList>
            <person name="Maeda T."/>
            <person name="Takahashi S."/>
            <person name="Yoshida T."/>
            <person name="Shimamura S."/>
            <person name="Takaki Y."/>
            <person name="Nagai Y."/>
            <person name="Toyoda A."/>
            <person name="Suzuki Y."/>
            <person name="Arimoto A."/>
            <person name="Ishii H."/>
            <person name="Satoh N."/>
            <person name="Nishiyama T."/>
            <person name="Hasebe M."/>
            <person name="Maruyama T."/>
            <person name="Minagawa J."/>
            <person name="Obokata J."/>
            <person name="Shigenobu S."/>
        </authorList>
    </citation>
    <scope>NUCLEOTIDE SEQUENCE [LARGE SCALE GENOMIC DNA]</scope>
</reference>